<evidence type="ECO:0000256" key="2">
    <source>
        <dbReference type="ARBA" id="ARBA00022475"/>
    </source>
</evidence>
<dbReference type="InterPro" id="IPR001123">
    <property type="entry name" value="LeuE-type"/>
</dbReference>
<feature type="transmembrane region" description="Helical" evidence="6">
    <location>
        <begin position="41"/>
        <end position="66"/>
    </location>
</feature>
<evidence type="ECO:0000256" key="1">
    <source>
        <dbReference type="ARBA" id="ARBA00004651"/>
    </source>
</evidence>
<accession>A0ABX7M2I0</accession>
<gene>
    <name evidence="7" type="ORF">JY500_15955</name>
</gene>
<keyword evidence="3 6" id="KW-0812">Transmembrane</keyword>
<sequence>MAAISNPWLFVLAVMVLNVTPGPDTMLIVGQSVSRGHRAGLLAAMGISLGCATHVLFAVLGLSALLLASETAFNTLKVAGAIYLVWLGITMLRDKGEAPAQRVEAPRVSRRGLLLRAYLTNLLNPKVVLFMVSFFPQFIRPGVPGTTTALLILGAIFVGLSTVYNSGMAWASGRLAARISGSGMWRVWVNRVTGVAFLGVGLRLLSVSRPTT</sequence>
<keyword evidence="5 6" id="KW-0472">Membrane</keyword>
<dbReference type="EMBL" id="CP071060">
    <property type="protein sequence ID" value="QSI75960.1"/>
    <property type="molecule type" value="Genomic_DNA"/>
</dbReference>
<keyword evidence="4 6" id="KW-1133">Transmembrane helix</keyword>
<comment type="subcellular location">
    <subcellularLocation>
        <location evidence="1">Cell membrane</location>
        <topology evidence="1">Multi-pass membrane protein</topology>
    </subcellularLocation>
</comment>
<evidence type="ECO:0000313" key="7">
    <source>
        <dbReference type="EMBL" id="QSI75960.1"/>
    </source>
</evidence>
<feature type="transmembrane region" description="Helical" evidence="6">
    <location>
        <begin position="72"/>
        <end position="92"/>
    </location>
</feature>
<dbReference type="PIRSF" id="PIRSF006324">
    <property type="entry name" value="LeuE"/>
    <property type="match status" value="1"/>
</dbReference>
<evidence type="ECO:0000256" key="3">
    <source>
        <dbReference type="ARBA" id="ARBA00022692"/>
    </source>
</evidence>
<name>A0ABX7M2I0_9RHOO</name>
<proteinExistence type="predicted"/>
<evidence type="ECO:0000256" key="5">
    <source>
        <dbReference type="ARBA" id="ARBA00023136"/>
    </source>
</evidence>
<evidence type="ECO:0000256" key="6">
    <source>
        <dbReference type="SAM" id="Phobius"/>
    </source>
</evidence>
<dbReference type="PANTHER" id="PTHR30086">
    <property type="entry name" value="ARGININE EXPORTER PROTEIN ARGO"/>
    <property type="match status" value="1"/>
</dbReference>
<feature type="transmembrane region" description="Helical" evidence="6">
    <location>
        <begin position="147"/>
        <end position="167"/>
    </location>
</feature>
<protein>
    <submittedName>
        <fullName evidence="7">LysE family translocator</fullName>
    </submittedName>
</protein>
<feature type="transmembrane region" description="Helical" evidence="6">
    <location>
        <begin position="188"/>
        <end position="206"/>
    </location>
</feature>
<dbReference type="PANTHER" id="PTHR30086:SF20">
    <property type="entry name" value="ARGININE EXPORTER PROTEIN ARGO-RELATED"/>
    <property type="match status" value="1"/>
</dbReference>
<organism evidence="7 8">
    <name type="scientific">Niveibacterium microcysteis</name>
    <dbReference type="NCBI Taxonomy" id="2811415"/>
    <lineage>
        <taxon>Bacteria</taxon>
        <taxon>Pseudomonadati</taxon>
        <taxon>Pseudomonadota</taxon>
        <taxon>Betaproteobacteria</taxon>
        <taxon>Rhodocyclales</taxon>
        <taxon>Rhodocyclaceae</taxon>
        <taxon>Niveibacterium</taxon>
    </lineage>
</organism>
<dbReference type="Pfam" id="PF01810">
    <property type="entry name" value="LysE"/>
    <property type="match status" value="1"/>
</dbReference>
<dbReference type="RefSeq" id="WP_206253781.1">
    <property type="nucleotide sequence ID" value="NZ_CP071060.1"/>
</dbReference>
<evidence type="ECO:0000256" key="4">
    <source>
        <dbReference type="ARBA" id="ARBA00022989"/>
    </source>
</evidence>
<evidence type="ECO:0000313" key="8">
    <source>
        <dbReference type="Proteomes" id="UP000663570"/>
    </source>
</evidence>
<reference evidence="7 8" key="1">
    <citation type="submission" date="2021-02" db="EMBL/GenBank/DDBJ databases">
        <title>Niveibacterium changnyeongensis HC41.</title>
        <authorList>
            <person name="Kang M."/>
        </authorList>
    </citation>
    <scope>NUCLEOTIDE SEQUENCE [LARGE SCALE GENOMIC DNA]</scope>
    <source>
        <strain evidence="7 8">HC41</strain>
    </source>
</reference>
<feature type="transmembrane region" description="Helical" evidence="6">
    <location>
        <begin position="6"/>
        <end position="29"/>
    </location>
</feature>
<dbReference type="Proteomes" id="UP000663570">
    <property type="component" value="Chromosome"/>
</dbReference>
<feature type="transmembrane region" description="Helical" evidence="6">
    <location>
        <begin position="113"/>
        <end position="135"/>
    </location>
</feature>
<keyword evidence="8" id="KW-1185">Reference proteome</keyword>
<keyword evidence="2" id="KW-1003">Cell membrane</keyword>